<comment type="caution">
    <text evidence="1">The sequence shown here is derived from an EMBL/GenBank/DDBJ whole genome shotgun (WGS) entry which is preliminary data.</text>
</comment>
<dbReference type="AlphaFoldDB" id="A0A8J3VTX0"/>
<evidence type="ECO:0000313" key="1">
    <source>
        <dbReference type="EMBL" id="GIH18625.1"/>
    </source>
</evidence>
<sequence>MTASSGTAAAKAPSPTLSAAAAHHTLQYAADSRGRVGAVVAGIGVEGIAVDGIAVTGLTVEGWLSQAGCHGVGCHEDILRAMHTPEHLLAGRYIIEGMSLTNRALLGRTHAR</sequence>
<keyword evidence="2" id="KW-1185">Reference proteome</keyword>
<proteinExistence type="predicted"/>
<dbReference type="EMBL" id="BONZ01000068">
    <property type="protein sequence ID" value="GIH18625.1"/>
    <property type="molecule type" value="Genomic_DNA"/>
</dbReference>
<evidence type="ECO:0000313" key="2">
    <source>
        <dbReference type="Proteomes" id="UP000642748"/>
    </source>
</evidence>
<organism evidence="1 2">
    <name type="scientific">Rugosimonospora africana</name>
    <dbReference type="NCBI Taxonomy" id="556532"/>
    <lineage>
        <taxon>Bacteria</taxon>
        <taxon>Bacillati</taxon>
        <taxon>Actinomycetota</taxon>
        <taxon>Actinomycetes</taxon>
        <taxon>Micromonosporales</taxon>
        <taxon>Micromonosporaceae</taxon>
        <taxon>Rugosimonospora</taxon>
    </lineage>
</organism>
<reference evidence="1" key="1">
    <citation type="submission" date="2021-01" db="EMBL/GenBank/DDBJ databases">
        <title>Whole genome shotgun sequence of Rugosimonospora africana NBRC 104875.</title>
        <authorList>
            <person name="Komaki H."/>
            <person name="Tamura T."/>
        </authorList>
    </citation>
    <scope>NUCLEOTIDE SEQUENCE</scope>
    <source>
        <strain evidence="1">NBRC 104875</strain>
    </source>
</reference>
<dbReference type="Proteomes" id="UP000642748">
    <property type="component" value="Unassembled WGS sequence"/>
</dbReference>
<name>A0A8J3VTX0_9ACTN</name>
<gene>
    <name evidence="1" type="ORF">Raf01_67970</name>
</gene>
<accession>A0A8J3VTX0</accession>
<protein>
    <submittedName>
        <fullName evidence="1">Uncharacterized protein</fullName>
    </submittedName>
</protein>